<dbReference type="OrthoDB" id="10034042at2759"/>
<evidence type="ECO:0000313" key="3">
    <source>
        <dbReference type="Proteomes" id="UP000027135"/>
    </source>
</evidence>
<dbReference type="InParanoid" id="A0A067QYS2"/>
<organism evidence="2 3">
    <name type="scientific">Zootermopsis nevadensis</name>
    <name type="common">Dampwood termite</name>
    <dbReference type="NCBI Taxonomy" id="136037"/>
    <lineage>
        <taxon>Eukaryota</taxon>
        <taxon>Metazoa</taxon>
        <taxon>Ecdysozoa</taxon>
        <taxon>Arthropoda</taxon>
        <taxon>Hexapoda</taxon>
        <taxon>Insecta</taxon>
        <taxon>Pterygota</taxon>
        <taxon>Neoptera</taxon>
        <taxon>Polyneoptera</taxon>
        <taxon>Dictyoptera</taxon>
        <taxon>Blattodea</taxon>
        <taxon>Blattoidea</taxon>
        <taxon>Termitoidae</taxon>
        <taxon>Termopsidae</taxon>
        <taxon>Zootermopsis</taxon>
    </lineage>
</organism>
<dbReference type="AlphaFoldDB" id="A0A067QYS2"/>
<protein>
    <submittedName>
        <fullName evidence="2">Uncharacterized protein</fullName>
    </submittedName>
</protein>
<keyword evidence="3" id="KW-1185">Reference proteome</keyword>
<sequence length="290" mass="31380">MKTFVKQSPGVSRKEIKTSNCGNPIPDIINNNSKIQEETIPGSNDGSDENRSRLECKKESECIMGHCEDENYNVKKLCEAVSEDDDDMKSVSETVTCRSFNVGIPAVAKDTCDSKCDLSSKSSQNTDTLEADDIETGLESLKLMDTSDTIIDTSQCSDKESGTDFNVESNAIKRSPTNGINIKPMPCCIRDNNQFSVDFTNRSPANSALTNDKLWSRNCDSSFVNVQSAAATVRLVGGASGFTSCEINTQREDGASSWPLPSHVVDASAQSAGTEMEMLHGVELQPSSTT</sequence>
<dbReference type="Proteomes" id="UP000027135">
    <property type="component" value="Unassembled WGS sequence"/>
</dbReference>
<reference evidence="2 3" key="1">
    <citation type="journal article" date="2014" name="Nat. Commun.">
        <title>Molecular traces of alternative social organization in a termite genome.</title>
        <authorList>
            <person name="Terrapon N."/>
            <person name="Li C."/>
            <person name="Robertson H.M."/>
            <person name="Ji L."/>
            <person name="Meng X."/>
            <person name="Booth W."/>
            <person name="Chen Z."/>
            <person name="Childers C.P."/>
            <person name="Glastad K.M."/>
            <person name="Gokhale K."/>
            <person name="Gowin J."/>
            <person name="Gronenberg W."/>
            <person name="Hermansen R.A."/>
            <person name="Hu H."/>
            <person name="Hunt B.G."/>
            <person name="Huylmans A.K."/>
            <person name="Khalil S.M."/>
            <person name="Mitchell R.D."/>
            <person name="Munoz-Torres M.C."/>
            <person name="Mustard J.A."/>
            <person name="Pan H."/>
            <person name="Reese J.T."/>
            <person name="Scharf M.E."/>
            <person name="Sun F."/>
            <person name="Vogel H."/>
            <person name="Xiao J."/>
            <person name="Yang W."/>
            <person name="Yang Z."/>
            <person name="Yang Z."/>
            <person name="Zhou J."/>
            <person name="Zhu J."/>
            <person name="Brent C.S."/>
            <person name="Elsik C.G."/>
            <person name="Goodisman M.A."/>
            <person name="Liberles D.A."/>
            <person name="Roe R.M."/>
            <person name="Vargo E.L."/>
            <person name="Vilcinskas A."/>
            <person name="Wang J."/>
            <person name="Bornberg-Bauer E."/>
            <person name="Korb J."/>
            <person name="Zhang G."/>
            <person name="Liebig J."/>
        </authorList>
    </citation>
    <scope>NUCLEOTIDE SEQUENCE [LARGE SCALE GENOMIC DNA]</scope>
    <source>
        <tissue evidence="2">Whole organism</tissue>
    </source>
</reference>
<dbReference type="EMBL" id="KK852818">
    <property type="protein sequence ID" value="KDR15672.1"/>
    <property type="molecule type" value="Genomic_DNA"/>
</dbReference>
<accession>A0A067QYS2</accession>
<evidence type="ECO:0000256" key="1">
    <source>
        <dbReference type="SAM" id="MobiDB-lite"/>
    </source>
</evidence>
<name>A0A067QYS2_ZOONE</name>
<feature type="compositionally biased region" description="Polar residues" evidence="1">
    <location>
        <begin position="1"/>
        <end position="10"/>
    </location>
</feature>
<feature type="region of interest" description="Disordered" evidence="1">
    <location>
        <begin position="1"/>
        <end position="51"/>
    </location>
</feature>
<gene>
    <name evidence="2" type="ORF">L798_09749</name>
</gene>
<evidence type="ECO:0000313" key="2">
    <source>
        <dbReference type="EMBL" id="KDR15672.1"/>
    </source>
</evidence>
<proteinExistence type="predicted"/>